<proteinExistence type="predicted"/>
<evidence type="ECO:0000313" key="2">
    <source>
        <dbReference type="EMBL" id="KAL3834192.1"/>
    </source>
</evidence>
<keyword evidence="3" id="KW-1185">Reference proteome</keyword>
<evidence type="ECO:0000256" key="1">
    <source>
        <dbReference type="SAM" id="SignalP"/>
    </source>
</evidence>
<keyword evidence="1" id="KW-0732">Signal</keyword>
<organism evidence="2 3">
    <name type="scientific">Penstemon smallii</name>
    <dbReference type="NCBI Taxonomy" id="265156"/>
    <lineage>
        <taxon>Eukaryota</taxon>
        <taxon>Viridiplantae</taxon>
        <taxon>Streptophyta</taxon>
        <taxon>Embryophyta</taxon>
        <taxon>Tracheophyta</taxon>
        <taxon>Spermatophyta</taxon>
        <taxon>Magnoliopsida</taxon>
        <taxon>eudicotyledons</taxon>
        <taxon>Gunneridae</taxon>
        <taxon>Pentapetalae</taxon>
        <taxon>asterids</taxon>
        <taxon>lamiids</taxon>
        <taxon>Lamiales</taxon>
        <taxon>Plantaginaceae</taxon>
        <taxon>Cheloneae</taxon>
        <taxon>Penstemon</taxon>
    </lineage>
</organism>
<dbReference type="Proteomes" id="UP001634393">
    <property type="component" value="Unassembled WGS sequence"/>
</dbReference>
<comment type="caution">
    <text evidence="2">The sequence shown here is derived from an EMBL/GenBank/DDBJ whole genome shotgun (WGS) entry which is preliminary data.</text>
</comment>
<accession>A0ABD3TBK5</accession>
<reference evidence="2 3" key="1">
    <citation type="submission" date="2024-12" db="EMBL/GenBank/DDBJ databases">
        <title>The unique morphological basis and parallel evolutionary history of personate flowers in Penstemon.</title>
        <authorList>
            <person name="Depatie T.H."/>
            <person name="Wessinger C.A."/>
        </authorList>
    </citation>
    <scope>NUCLEOTIDE SEQUENCE [LARGE SCALE GENOMIC DNA]</scope>
    <source>
        <strain evidence="2">WTNN_2</strain>
        <tissue evidence="2">Leaf</tissue>
    </source>
</reference>
<gene>
    <name evidence="2" type="ORF">ACJIZ3_008928</name>
</gene>
<feature type="signal peptide" evidence="1">
    <location>
        <begin position="1"/>
        <end position="23"/>
    </location>
</feature>
<dbReference type="EMBL" id="JBJXBP010000004">
    <property type="protein sequence ID" value="KAL3834192.1"/>
    <property type="molecule type" value="Genomic_DNA"/>
</dbReference>
<dbReference type="AlphaFoldDB" id="A0ABD3TBK5"/>
<protein>
    <submittedName>
        <fullName evidence="2">Uncharacterized protein</fullName>
    </submittedName>
</protein>
<feature type="chain" id="PRO_5044850282" evidence="1">
    <location>
        <begin position="24"/>
        <end position="108"/>
    </location>
</feature>
<sequence length="108" mass="11816">MCGHCHCIAIELGILIMSSSTVGFSPLPTRSKNSKNSSSFLPPGSIVAAIPDVVQSSFLHRRKYSGREVLPLLMNLQSLILRLHGCNCSSKILLLSTQKFVRFSTIDL</sequence>
<name>A0ABD3TBK5_9LAMI</name>
<evidence type="ECO:0000313" key="3">
    <source>
        <dbReference type="Proteomes" id="UP001634393"/>
    </source>
</evidence>